<feature type="region of interest" description="Disordered" evidence="2">
    <location>
        <begin position="330"/>
        <end position="378"/>
    </location>
</feature>
<sequence length="457" mass="50050">MSHSAFCLHLDRITPPLEEITHIWTSLCQTDREYITAFVGDVPLLATRHVDWNFLEAATTFWNPDHAVFNVQGNELMPTIEEYRALIGCTAATHGIVVPNFHTTRPTLVSCLLGIRTTNLHAELTYSGGTEIAIEKLSLFIKSRAHRVLSNPIRKDLCHAFLLLVFGTLLFPCSQDLIDATLASVVLQVVGGHEYEVALVAEIIRSLDRIEYILHFYRWGPPAPEDIADSPQTEGRTPFEAPSMATRVEITSLIAKRDHLRREVTEKDEQLVDQRQLQKELAQARAELQRRDQELAQVNIALEKFGKRARGGTVNMMAANMAELMSLLRNPNRASSSPTPHPGQGSTSNPAPQVPPTHAPEGDSAPAPPTMHAPVIHPANASLPPPLAPAAIPFPPAAFLALDQAMAPSPPTSILVPTLIYIAPQPMATPTSMAFAPVHTAESFPYQAPHTNTSLPC</sequence>
<evidence type="ECO:0000256" key="1">
    <source>
        <dbReference type="SAM" id="Coils"/>
    </source>
</evidence>
<protein>
    <recommendedName>
        <fullName evidence="3">DUF7745 domain-containing protein</fullName>
    </recommendedName>
</protein>
<evidence type="ECO:0000256" key="2">
    <source>
        <dbReference type="SAM" id="MobiDB-lite"/>
    </source>
</evidence>
<keyword evidence="5" id="KW-1185">Reference proteome</keyword>
<name>A0A2I0J9L0_PUNGR</name>
<feature type="domain" description="DUF7745" evidence="3">
    <location>
        <begin position="44"/>
        <end position="208"/>
    </location>
</feature>
<organism evidence="4 5">
    <name type="scientific">Punica granatum</name>
    <name type="common">Pomegranate</name>
    <dbReference type="NCBI Taxonomy" id="22663"/>
    <lineage>
        <taxon>Eukaryota</taxon>
        <taxon>Viridiplantae</taxon>
        <taxon>Streptophyta</taxon>
        <taxon>Embryophyta</taxon>
        <taxon>Tracheophyta</taxon>
        <taxon>Spermatophyta</taxon>
        <taxon>Magnoliopsida</taxon>
        <taxon>eudicotyledons</taxon>
        <taxon>Gunneridae</taxon>
        <taxon>Pentapetalae</taxon>
        <taxon>rosids</taxon>
        <taxon>malvids</taxon>
        <taxon>Myrtales</taxon>
        <taxon>Lythraceae</taxon>
        <taxon>Punica</taxon>
    </lineage>
</organism>
<dbReference type="Proteomes" id="UP000233551">
    <property type="component" value="Unassembled WGS sequence"/>
</dbReference>
<keyword evidence="1" id="KW-0175">Coiled coil</keyword>
<proteinExistence type="predicted"/>
<dbReference type="EMBL" id="PGOL01001925">
    <property type="protein sequence ID" value="PKI52580.1"/>
    <property type="molecule type" value="Genomic_DNA"/>
</dbReference>
<dbReference type="AlphaFoldDB" id="A0A2I0J9L0"/>
<gene>
    <name evidence="4" type="ORF">CRG98_027008</name>
</gene>
<dbReference type="InterPro" id="IPR056647">
    <property type="entry name" value="DUF7745"/>
</dbReference>
<accession>A0A2I0J9L0</accession>
<evidence type="ECO:0000313" key="5">
    <source>
        <dbReference type="Proteomes" id="UP000233551"/>
    </source>
</evidence>
<reference evidence="4 5" key="1">
    <citation type="submission" date="2017-11" db="EMBL/GenBank/DDBJ databases">
        <title>De-novo sequencing of pomegranate (Punica granatum L.) genome.</title>
        <authorList>
            <person name="Akparov Z."/>
            <person name="Amiraslanov A."/>
            <person name="Hajiyeva S."/>
            <person name="Abbasov M."/>
            <person name="Kaur K."/>
            <person name="Hamwieh A."/>
            <person name="Solovyev V."/>
            <person name="Salamov A."/>
            <person name="Braich B."/>
            <person name="Kosarev P."/>
            <person name="Mahmoud A."/>
            <person name="Hajiyev E."/>
            <person name="Babayeva S."/>
            <person name="Izzatullayeva V."/>
            <person name="Mammadov A."/>
            <person name="Mammadov A."/>
            <person name="Sharifova S."/>
            <person name="Ojaghi J."/>
            <person name="Eynullazada K."/>
            <person name="Bayramov B."/>
            <person name="Abdulazimova A."/>
            <person name="Shahmuradov I."/>
        </authorList>
    </citation>
    <scope>NUCLEOTIDE SEQUENCE [LARGE SCALE GENOMIC DNA]</scope>
    <source>
        <strain evidence="5">cv. AG2017</strain>
        <tissue evidence="4">Leaf</tissue>
    </source>
</reference>
<evidence type="ECO:0000313" key="4">
    <source>
        <dbReference type="EMBL" id="PKI52580.1"/>
    </source>
</evidence>
<feature type="coiled-coil region" evidence="1">
    <location>
        <begin position="267"/>
        <end position="301"/>
    </location>
</feature>
<evidence type="ECO:0000259" key="3">
    <source>
        <dbReference type="Pfam" id="PF24924"/>
    </source>
</evidence>
<feature type="compositionally biased region" description="Polar residues" evidence="2">
    <location>
        <begin position="332"/>
        <end position="351"/>
    </location>
</feature>
<dbReference type="Pfam" id="PF24924">
    <property type="entry name" value="DUF7745"/>
    <property type="match status" value="1"/>
</dbReference>
<comment type="caution">
    <text evidence="4">The sequence shown here is derived from an EMBL/GenBank/DDBJ whole genome shotgun (WGS) entry which is preliminary data.</text>
</comment>